<comment type="caution">
    <text evidence="9">The sequence shown here is derived from an EMBL/GenBank/DDBJ whole genome shotgun (WGS) entry which is preliminary data.</text>
</comment>
<feature type="transmembrane region" description="Helical" evidence="7">
    <location>
        <begin position="218"/>
        <end position="238"/>
    </location>
</feature>
<evidence type="ECO:0000256" key="7">
    <source>
        <dbReference type="RuleBase" id="RU363032"/>
    </source>
</evidence>
<dbReference type="CDD" id="cd06261">
    <property type="entry name" value="TM_PBP2"/>
    <property type="match status" value="1"/>
</dbReference>
<dbReference type="RefSeq" id="WP_104803549.1">
    <property type="nucleotide sequence ID" value="NZ_BAABYW010000002.1"/>
</dbReference>
<keyword evidence="5 7" id="KW-1133">Transmembrane helix</keyword>
<reference evidence="9 10" key="1">
    <citation type="submission" date="2024-04" db="EMBL/GenBank/DDBJ databases">
        <title>Defined microbial consortia suppress multidrug-resistant proinflammatory Enterobacteriaceae via ecological control.</title>
        <authorList>
            <person name="Furuichi M."/>
            <person name="Kawaguchi T."/>
            <person name="Pust M."/>
            <person name="Yasuma K."/>
            <person name="Plichta D."/>
            <person name="Hasegawa N."/>
            <person name="Ohya T."/>
            <person name="Bhattarai S."/>
            <person name="Sasajima S."/>
            <person name="Aoto Y."/>
            <person name="Tuganbaev T."/>
            <person name="Yaginuma M."/>
            <person name="Ueda M."/>
            <person name="Okahashi N."/>
            <person name="Amafuji K."/>
            <person name="Kiridooshi Y."/>
            <person name="Sugita K."/>
            <person name="Strazar M."/>
            <person name="Skelly A."/>
            <person name="Suda W."/>
            <person name="Hattori M."/>
            <person name="Nakamoto N."/>
            <person name="Caballero S."/>
            <person name="Norman J."/>
            <person name="Olle B."/>
            <person name="Tanoue T."/>
            <person name="Arita M."/>
            <person name="Bucci V."/>
            <person name="Atarashi K."/>
            <person name="Xavier R."/>
            <person name="Honda K."/>
        </authorList>
    </citation>
    <scope>NUCLEOTIDE SEQUENCE [LARGE SCALE GENOMIC DNA]</scope>
    <source>
        <strain evidence="10">k04-0078-D8-1</strain>
    </source>
</reference>
<dbReference type="InterPro" id="IPR035906">
    <property type="entry name" value="MetI-like_sf"/>
</dbReference>
<dbReference type="InterPro" id="IPR051393">
    <property type="entry name" value="ABC_transporter_permease"/>
</dbReference>
<accession>A0ABQ0BK90</accession>
<feature type="transmembrane region" description="Helical" evidence="7">
    <location>
        <begin position="83"/>
        <end position="105"/>
    </location>
</feature>
<evidence type="ECO:0000256" key="6">
    <source>
        <dbReference type="ARBA" id="ARBA00023136"/>
    </source>
</evidence>
<proteinExistence type="inferred from homology"/>
<dbReference type="PANTHER" id="PTHR30193">
    <property type="entry name" value="ABC TRANSPORTER PERMEASE PROTEIN"/>
    <property type="match status" value="1"/>
</dbReference>
<feature type="transmembrane region" description="Helical" evidence="7">
    <location>
        <begin position="117"/>
        <end position="136"/>
    </location>
</feature>
<feature type="domain" description="ABC transmembrane type-1" evidence="8">
    <location>
        <begin position="77"/>
        <end position="293"/>
    </location>
</feature>
<keyword evidence="3" id="KW-1003">Cell membrane</keyword>
<name>A0ABQ0BK90_9FIRM</name>
<feature type="transmembrane region" description="Helical" evidence="7">
    <location>
        <begin position="21"/>
        <end position="48"/>
    </location>
</feature>
<evidence type="ECO:0000313" key="10">
    <source>
        <dbReference type="Proteomes" id="UP001600943"/>
    </source>
</evidence>
<evidence type="ECO:0000259" key="8">
    <source>
        <dbReference type="PROSITE" id="PS50928"/>
    </source>
</evidence>
<dbReference type="PROSITE" id="PS50928">
    <property type="entry name" value="ABC_TM1"/>
    <property type="match status" value="1"/>
</dbReference>
<comment type="similarity">
    <text evidence="7">Belongs to the binding-protein-dependent transport system permease family.</text>
</comment>
<keyword evidence="2 7" id="KW-0813">Transport</keyword>
<gene>
    <name evidence="9" type="ORF">K040078D81_59790</name>
</gene>
<dbReference type="PANTHER" id="PTHR30193:SF1">
    <property type="entry name" value="ABC TRANSPORTER PERMEASE PROTEIN YESP-RELATED"/>
    <property type="match status" value="1"/>
</dbReference>
<keyword evidence="4 7" id="KW-0812">Transmembrane</keyword>
<keyword evidence="6 7" id="KW-0472">Membrane</keyword>
<evidence type="ECO:0000256" key="5">
    <source>
        <dbReference type="ARBA" id="ARBA00022989"/>
    </source>
</evidence>
<evidence type="ECO:0000256" key="2">
    <source>
        <dbReference type="ARBA" id="ARBA00022448"/>
    </source>
</evidence>
<sequence>MSSKQLSAFQRKRRQDNIAGYAFLIPAMIAFLLFVGGPMIISFVLSFFDYNLIQPPAFTGLKNIRKFMMDPQVKISFANTFKFLLILVPVHCFLGMLLAFAVSCVHHKKMQTVYRSILYFPTVVTTASVAIVWGYMFGTDTGVINYFVRQMGGSNVPWLTDKVMVYVTIAVFSFWKFIGTTFLYYFIGLQNIPDGYYEAAKIDGANTFQIFRKITLPLLSPTMFFVIVTNIIGVFQIFEEPFIITNGGPGTATKTVSFYIYEIAFKQVRTGYGCLVAFSIFLVILVVTVIQFAGQKRWVTYDYE</sequence>
<keyword evidence="10" id="KW-1185">Reference proteome</keyword>
<dbReference type="Proteomes" id="UP001600943">
    <property type="component" value="Unassembled WGS sequence"/>
</dbReference>
<dbReference type="Gene3D" id="1.10.3720.10">
    <property type="entry name" value="MetI-like"/>
    <property type="match status" value="1"/>
</dbReference>
<dbReference type="SUPFAM" id="SSF161098">
    <property type="entry name" value="MetI-like"/>
    <property type="match status" value="1"/>
</dbReference>
<evidence type="ECO:0000256" key="1">
    <source>
        <dbReference type="ARBA" id="ARBA00004651"/>
    </source>
</evidence>
<evidence type="ECO:0000313" key="9">
    <source>
        <dbReference type="EMBL" id="GAA6411862.1"/>
    </source>
</evidence>
<dbReference type="Pfam" id="PF00528">
    <property type="entry name" value="BPD_transp_1"/>
    <property type="match status" value="1"/>
</dbReference>
<evidence type="ECO:0000256" key="4">
    <source>
        <dbReference type="ARBA" id="ARBA00022692"/>
    </source>
</evidence>
<dbReference type="EMBL" id="BAABYW010000002">
    <property type="protein sequence ID" value="GAA6411862.1"/>
    <property type="molecule type" value="Genomic_DNA"/>
</dbReference>
<comment type="subcellular location">
    <subcellularLocation>
        <location evidence="1 7">Cell membrane</location>
        <topology evidence="1 7">Multi-pass membrane protein</topology>
    </subcellularLocation>
</comment>
<evidence type="ECO:0000256" key="3">
    <source>
        <dbReference type="ARBA" id="ARBA00022475"/>
    </source>
</evidence>
<organism evidence="9 10">
    <name type="scientific">Blautia hominis</name>
    <dbReference type="NCBI Taxonomy" id="2025493"/>
    <lineage>
        <taxon>Bacteria</taxon>
        <taxon>Bacillati</taxon>
        <taxon>Bacillota</taxon>
        <taxon>Clostridia</taxon>
        <taxon>Lachnospirales</taxon>
        <taxon>Lachnospiraceae</taxon>
        <taxon>Blautia</taxon>
    </lineage>
</organism>
<dbReference type="InterPro" id="IPR000515">
    <property type="entry name" value="MetI-like"/>
</dbReference>
<feature type="transmembrane region" description="Helical" evidence="7">
    <location>
        <begin position="270"/>
        <end position="293"/>
    </location>
</feature>
<feature type="transmembrane region" description="Helical" evidence="7">
    <location>
        <begin position="163"/>
        <end position="187"/>
    </location>
</feature>
<protein>
    <submittedName>
        <fullName evidence="9">Sugar ABC transporter permease</fullName>
    </submittedName>
</protein>